<dbReference type="RefSeq" id="WP_184790960.1">
    <property type="nucleotide sequence ID" value="NZ_BONT01000047.1"/>
</dbReference>
<dbReference type="EMBL" id="JACHGT010000015">
    <property type="protein sequence ID" value="MBB6038163.1"/>
    <property type="molecule type" value="Genomic_DNA"/>
</dbReference>
<evidence type="ECO:0000313" key="1">
    <source>
        <dbReference type="EMBL" id="MBB6038163.1"/>
    </source>
</evidence>
<dbReference type="Proteomes" id="UP000548476">
    <property type="component" value="Unassembled WGS sequence"/>
</dbReference>
<name>A0A841FTP9_9ACTN</name>
<protein>
    <recommendedName>
        <fullName evidence="3">HTH cro/C1-type domain-containing protein</fullName>
    </recommendedName>
</protein>
<gene>
    <name evidence="1" type="ORF">HNR73_006043</name>
</gene>
<reference evidence="1 2" key="1">
    <citation type="submission" date="2020-08" db="EMBL/GenBank/DDBJ databases">
        <title>Genomic Encyclopedia of Type Strains, Phase IV (KMG-IV): sequencing the most valuable type-strain genomes for metagenomic binning, comparative biology and taxonomic classification.</title>
        <authorList>
            <person name="Goeker M."/>
        </authorList>
    </citation>
    <scope>NUCLEOTIDE SEQUENCE [LARGE SCALE GENOMIC DNA]</scope>
    <source>
        <strain evidence="1 2">YIM 65646</strain>
    </source>
</reference>
<evidence type="ECO:0000313" key="2">
    <source>
        <dbReference type="Proteomes" id="UP000548476"/>
    </source>
</evidence>
<dbReference type="AlphaFoldDB" id="A0A841FTP9"/>
<accession>A0A841FTP9</accession>
<evidence type="ECO:0008006" key="3">
    <source>
        <dbReference type="Google" id="ProtNLM"/>
    </source>
</evidence>
<sequence length="352" mass="37913">MPRHEQTITAAGPLAGFARELREFRRRAGSPTYRHMGAAVRYSHSVLCRAASGRTLPSWEATRAYLRACGADAAQLAEWRERHRDTKAALRTVAEPASGDDGDPALRLLRQVSLLVRSRNPGPDSVGSPQDFARAMRHLRLAADLSLRELSRRAAEEGGPVSVGALADLCEPGRRTWPDDDTVAAFLSAIGVAGEQAAAWLDRLAALRAEPVEEPREGGWCERATAVLDDAERVVRVLWERPLSRADLAGTEAVAAVAGLAILADDPGAGPDGDVFDRLYHHLSEALTATVAVSASVGERLAAAHRQGREAQTAAVLLEDARGVVDRHAAVEGRAEARARLHRIDRFFTGMS</sequence>
<dbReference type="Pfam" id="PF13560">
    <property type="entry name" value="HTH_31"/>
    <property type="match status" value="1"/>
</dbReference>
<keyword evidence="2" id="KW-1185">Reference proteome</keyword>
<organism evidence="1 2">
    <name type="scientific">Phytomonospora endophytica</name>
    <dbReference type="NCBI Taxonomy" id="714109"/>
    <lineage>
        <taxon>Bacteria</taxon>
        <taxon>Bacillati</taxon>
        <taxon>Actinomycetota</taxon>
        <taxon>Actinomycetes</taxon>
        <taxon>Micromonosporales</taxon>
        <taxon>Micromonosporaceae</taxon>
        <taxon>Phytomonospora</taxon>
    </lineage>
</organism>
<proteinExistence type="predicted"/>
<comment type="caution">
    <text evidence="1">The sequence shown here is derived from an EMBL/GenBank/DDBJ whole genome shotgun (WGS) entry which is preliminary data.</text>
</comment>